<accession>A0A1F6EEG1</accession>
<organism evidence="3 4">
    <name type="scientific">Candidatus Kaiserbacteria bacterium RIFCSPHIGHO2_12_FULL_56_13</name>
    <dbReference type="NCBI Taxonomy" id="1798505"/>
    <lineage>
        <taxon>Bacteria</taxon>
        <taxon>Candidatus Kaiseribacteriota</taxon>
    </lineage>
</organism>
<dbReference type="GO" id="GO:0006465">
    <property type="term" value="P:signal peptide processing"/>
    <property type="evidence" value="ECO:0007669"/>
    <property type="project" value="TreeGrafter"/>
</dbReference>
<name>A0A1F6EEG1_9BACT</name>
<feature type="transmembrane region" description="Helical" evidence="1">
    <location>
        <begin position="78"/>
        <end position="107"/>
    </location>
</feature>
<dbReference type="Pfam" id="PF06750">
    <property type="entry name" value="A24_N_bact"/>
    <property type="match status" value="1"/>
</dbReference>
<gene>
    <name evidence="3" type="ORF">A3E65_01430</name>
</gene>
<evidence type="ECO:0000313" key="4">
    <source>
        <dbReference type="Proteomes" id="UP000178392"/>
    </source>
</evidence>
<feature type="domain" description="Prepilin peptidase A24 N-terminal" evidence="2">
    <location>
        <begin position="8"/>
        <end position="89"/>
    </location>
</feature>
<feature type="transmembrane region" description="Helical" evidence="1">
    <location>
        <begin position="119"/>
        <end position="139"/>
    </location>
</feature>
<dbReference type="EMBL" id="MFLS01000027">
    <property type="protein sequence ID" value="OGG72020.1"/>
    <property type="molecule type" value="Genomic_DNA"/>
</dbReference>
<sequence length="254" mass="26194">MFSVVFFVLGATAASFMGLLTARLARGAPWVMGRSHCDTCKAPLPPRALVPIFSWAFARGRCVLCNAAVSPASTITEIILGVLFVLAYLLLGLTEMLPAVLIALALLAGLVIYDLAHGLLPAALLGLFVAAACFAAITASATLEILLVTLCTALLIGSSLAVVHLASRGRAMGLADAPLAFGLALIAGPSALSGFVLTFWIGGVVGIILLALRARGVTIQSEVPFAPYLAAGFLLAYFTRWDILALVSLALSGA</sequence>
<reference evidence="3 4" key="1">
    <citation type="journal article" date="2016" name="Nat. Commun.">
        <title>Thousands of microbial genomes shed light on interconnected biogeochemical processes in an aquifer system.</title>
        <authorList>
            <person name="Anantharaman K."/>
            <person name="Brown C.T."/>
            <person name="Hug L.A."/>
            <person name="Sharon I."/>
            <person name="Castelle C.J."/>
            <person name="Probst A.J."/>
            <person name="Thomas B.C."/>
            <person name="Singh A."/>
            <person name="Wilkins M.J."/>
            <person name="Karaoz U."/>
            <person name="Brodie E.L."/>
            <person name="Williams K.H."/>
            <person name="Hubbard S.S."/>
            <person name="Banfield J.F."/>
        </authorList>
    </citation>
    <scope>NUCLEOTIDE SEQUENCE [LARGE SCALE GENOMIC DNA]</scope>
</reference>
<feature type="transmembrane region" description="Helical" evidence="1">
    <location>
        <begin position="145"/>
        <end position="167"/>
    </location>
</feature>
<dbReference type="Proteomes" id="UP000178392">
    <property type="component" value="Unassembled WGS sequence"/>
</dbReference>
<comment type="caution">
    <text evidence="3">The sequence shown here is derived from an EMBL/GenBank/DDBJ whole genome shotgun (WGS) entry which is preliminary data.</text>
</comment>
<dbReference type="PANTHER" id="PTHR30487:SF0">
    <property type="entry name" value="PREPILIN LEADER PEPTIDASE_N-METHYLTRANSFERASE-RELATED"/>
    <property type="match status" value="1"/>
</dbReference>
<keyword evidence="1" id="KW-0472">Membrane</keyword>
<dbReference type="AlphaFoldDB" id="A0A1F6EEG1"/>
<dbReference type="PANTHER" id="PTHR30487">
    <property type="entry name" value="TYPE 4 PREPILIN-LIKE PROTEINS LEADER PEPTIDE-PROCESSING ENZYME"/>
    <property type="match status" value="1"/>
</dbReference>
<dbReference type="InterPro" id="IPR050882">
    <property type="entry name" value="Prepilin_peptidase/N-MTase"/>
</dbReference>
<evidence type="ECO:0000259" key="2">
    <source>
        <dbReference type="Pfam" id="PF06750"/>
    </source>
</evidence>
<dbReference type="GO" id="GO:0004190">
    <property type="term" value="F:aspartic-type endopeptidase activity"/>
    <property type="evidence" value="ECO:0007669"/>
    <property type="project" value="TreeGrafter"/>
</dbReference>
<feature type="transmembrane region" description="Helical" evidence="1">
    <location>
        <begin position="179"/>
        <end position="212"/>
    </location>
</feature>
<dbReference type="InterPro" id="IPR010627">
    <property type="entry name" value="Prepilin_pept_A24_N"/>
</dbReference>
<dbReference type="GO" id="GO:0005886">
    <property type="term" value="C:plasma membrane"/>
    <property type="evidence" value="ECO:0007669"/>
    <property type="project" value="TreeGrafter"/>
</dbReference>
<keyword evidence="1" id="KW-0812">Transmembrane</keyword>
<evidence type="ECO:0000256" key="1">
    <source>
        <dbReference type="SAM" id="Phobius"/>
    </source>
</evidence>
<proteinExistence type="predicted"/>
<protein>
    <recommendedName>
        <fullName evidence="2">Prepilin peptidase A24 N-terminal domain-containing protein</fullName>
    </recommendedName>
</protein>
<keyword evidence="1" id="KW-1133">Transmembrane helix</keyword>
<evidence type="ECO:0000313" key="3">
    <source>
        <dbReference type="EMBL" id="OGG72020.1"/>
    </source>
</evidence>